<sequence length="368" mass="41670">MSQQFDFCILGAGLAGLSIADSLAEHDFSTAVIDREDIAAGASGTPGGLVNPATGRRAKKVWKAEQCYTTTLQCLQKVQETTEDHFFAKNGVLRPALMEKMARKMRNEYEQTSWPKDWCQWKSEGQIKEMHPGITCVNGGLWLPVGLTVDVGQYLHAYAAYLEQEAGTTFFLNQDPIERYDDGYWRIKLEKTMIRAKHIVFATGRATATSYHWDWLPFNLIKGQVAEFKTANNALGFDHSISSLGYMARLGYDGTFIQGSTYEHDYTHLDPDDQGEEYLRKRLRRTLPRLEKDVTTVNQWAGVRTSTPDYMPILGQHPTDKNLHLFSGLGSKGLLHSKFLADHYVDHLVNGSELYPEIDIRRYCLTNT</sequence>
<dbReference type="Pfam" id="PF01266">
    <property type="entry name" value="DAO"/>
    <property type="match status" value="1"/>
</dbReference>
<dbReference type="Gene3D" id="3.50.50.60">
    <property type="entry name" value="FAD/NAD(P)-binding domain"/>
    <property type="match status" value="1"/>
</dbReference>
<dbReference type="Gene3D" id="3.30.9.10">
    <property type="entry name" value="D-Amino Acid Oxidase, subunit A, domain 2"/>
    <property type="match status" value="1"/>
</dbReference>
<dbReference type="InterPro" id="IPR006076">
    <property type="entry name" value="FAD-dep_OxRdtase"/>
</dbReference>
<dbReference type="GO" id="GO:0005737">
    <property type="term" value="C:cytoplasm"/>
    <property type="evidence" value="ECO:0007669"/>
    <property type="project" value="TreeGrafter"/>
</dbReference>
<evidence type="ECO:0000313" key="3">
    <source>
        <dbReference type="Proteomes" id="UP000479132"/>
    </source>
</evidence>
<proteinExistence type="predicted"/>
<name>A0A6M1T472_9BACT</name>
<organism evidence="2 3">
    <name type="scientific">Fodinibius halophilus</name>
    <dbReference type="NCBI Taxonomy" id="1736908"/>
    <lineage>
        <taxon>Bacteria</taxon>
        <taxon>Pseudomonadati</taxon>
        <taxon>Balneolota</taxon>
        <taxon>Balneolia</taxon>
        <taxon>Balneolales</taxon>
        <taxon>Balneolaceae</taxon>
        <taxon>Fodinibius</taxon>
    </lineage>
</organism>
<dbReference type="Proteomes" id="UP000479132">
    <property type="component" value="Unassembled WGS sequence"/>
</dbReference>
<keyword evidence="3" id="KW-1185">Reference proteome</keyword>
<dbReference type="PANTHER" id="PTHR13847">
    <property type="entry name" value="SARCOSINE DEHYDROGENASE-RELATED"/>
    <property type="match status" value="1"/>
</dbReference>
<dbReference type="SUPFAM" id="SSF51905">
    <property type="entry name" value="FAD/NAD(P)-binding domain"/>
    <property type="match status" value="1"/>
</dbReference>
<comment type="caution">
    <text evidence="2">The sequence shown here is derived from an EMBL/GenBank/DDBJ whole genome shotgun (WGS) entry which is preliminary data.</text>
</comment>
<dbReference type="RefSeq" id="WP_165269077.1">
    <property type="nucleotide sequence ID" value="NZ_JAALLS010000013.1"/>
</dbReference>
<dbReference type="InterPro" id="IPR036188">
    <property type="entry name" value="FAD/NAD-bd_sf"/>
</dbReference>
<accession>A0A6M1T472</accession>
<dbReference type="PANTHER" id="PTHR13847:SF261">
    <property type="entry name" value="FAD-DEPENDENT OXIDOREDUCTASE FAMILY PROTEIN"/>
    <property type="match status" value="1"/>
</dbReference>
<evidence type="ECO:0000313" key="2">
    <source>
        <dbReference type="EMBL" id="NGP88889.1"/>
    </source>
</evidence>
<evidence type="ECO:0000259" key="1">
    <source>
        <dbReference type="Pfam" id="PF01266"/>
    </source>
</evidence>
<feature type="domain" description="FAD dependent oxidoreductase" evidence="1">
    <location>
        <begin position="6"/>
        <end position="339"/>
    </location>
</feature>
<protein>
    <submittedName>
        <fullName evidence="2">FAD-binding oxidoreductase</fullName>
    </submittedName>
</protein>
<dbReference type="EMBL" id="JAALLS010000013">
    <property type="protein sequence ID" value="NGP88889.1"/>
    <property type="molecule type" value="Genomic_DNA"/>
</dbReference>
<dbReference type="AlphaFoldDB" id="A0A6M1T472"/>
<gene>
    <name evidence="2" type="ORF">G3569_11015</name>
</gene>
<reference evidence="2 3" key="1">
    <citation type="submission" date="2020-02" db="EMBL/GenBank/DDBJ databases">
        <title>Aliifodinibius halophilus 2W32, complete genome.</title>
        <authorList>
            <person name="Li Y."/>
            <person name="Wu S."/>
        </authorList>
    </citation>
    <scope>NUCLEOTIDE SEQUENCE [LARGE SCALE GENOMIC DNA]</scope>
    <source>
        <strain evidence="2 3">2W32</strain>
    </source>
</reference>